<evidence type="ECO:0000313" key="2">
    <source>
        <dbReference type="EMBL" id="GFX89797.1"/>
    </source>
</evidence>
<feature type="region of interest" description="Disordered" evidence="1">
    <location>
        <begin position="60"/>
        <end position="80"/>
    </location>
</feature>
<comment type="caution">
    <text evidence="2">The sequence shown here is derived from an EMBL/GenBank/DDBJ whole genome shotgun (WGS) entry which is preliminary data.</text>
</comment>
<feature type="compositionally biased region" description="Polar residues" evidence="1">
    <location>
        <begin position="103"/>
        <end position="121"/>
    </location>
</feature>
<sequence length="206" mass="22930">MPTFTITSTSIIRTSSKCISFSFHIVVYHSGKNLFRSASSIKPTTQIESRLLEPISASAAAPDNSLNTSTSSLSNETCPAPTTSNKFAALSTEVHSSVPLPESASNSEPSNICEMTQGVKQNSKKRRKRAKVQKPGIEIKMAKHKPRQAAPTEYTTDDEDLIMYDVQEEELETDPTDKFAITEYHRNNPDKYIRALTPTRFRKSRS</sequence>
<feature type="compositionally biased region" description="Basic residues" evidence="1">
    <location>
        <begin position="122"/>
        <end position="132"/>
    </location>
</feature>
<dbReference type="EMBL" id="BMAU01021078">
    <property type="protein sequence ID" value="GFX89797.1"/>
    <property type="molecule type" value="Genomic_DNA"/>
</dbReference>
<evidence type="ECO:0000313" key="3">
    <source>
        <dbReference type="Proteomes" id="UP000887159"/>
    </source>
</evidence>
<evidence type="ECO:0000256" key="1">
    <source>
        <dbReference type="SAM" id="MobiDB-lite"/>
    </source>
</evidence>
<organism evidence="2 3">
    <name type="scientific">Trichonephila clavipes</name>
    <name type="common">Golden silk orbweaver</name>
    <name type="synonym">Nephila clavipes</name>
    <dbReference type="NCBI Taxonomy" id="2585209"/>
    <lineage>
        <taxon>Eukaryota</taxon>
        <taxon>Metazoa</taxon>
        <taxon>Ecdysozoa</taxon>
        <taxon>Arthropoda</taxon>
        <taxon>Chelicerata</taxon>
        <taxon>Arachnida</taxon>
        <taxon>Araneae</taxon>
        <taxon>Araneomorphae</taxon>
        <taxon>Entelegynae</taxon>
        <taxon>Araneoidea</taxon>
        <taxon>Nephilidae</taxon>
        <taxon>Trichonephila</taxon>
    </lineage>
</organism>
<keyword evidence="3" id="KW-1185">Reference proteome</keyword>
<accession>A0A8X6RC42</accession>
<dbReference type="AlphaFoldDB" id="A0A8X6RC42"/>
<reference evidence="2" key="1">
    <citation type="submission" date="2020-08" db="EMBL/GenBank/DDBJ databases">
        <title>Multicomponent nature underlies the extraordinary mechanical properties of spider dragline silk.</title>
        <authorList>
            <person name="Kono N."/>
            <person name="Nakamura H."/>
            <person name="Mori M."/>
            <person name="Yoshida Y."/>
            <person name="Ohtoshi R."/>
            <person name="Malay A.D."/>
            <person name="Moran D.A.P."/>
            <person name="Tomita M."/>
            <person name="Numata K."/>
            <person name="Arakawa K."/>
        </authorList>
    </citation>
    <scope>NUCLEOTIDE SEQUENCE</scope>
</reference>
<protein>
    <submittedName>
        <fullName evidence="2">Uncharacterized protein</fullName>
    </submittedName>
</protein>
<gene>
    <name evidence="2" type="primary">NCL1_42224</name>
    <name evidence="2" type="ORF">TNCV_2245971</name>
</gene>
<feature type="region of interest" description="Disordered" evidence="1">
    <location>
        <begin position="97"/>
        <end position="133"/>
    </location>
</feature>
<name>A0A8X6RC42_TRICX</name>
<dbReference type="Proteomes" id="UP000887159">
    <property type="component" value="Unassembled WGS sequence"/>
</dbReference>
<proteinExistence type="predicted"/>
<feature type="compositionally biased region" description="Low complexity" evidence="1">
    <location>
        <begin position="64"/>
        <end position="75"/>
    </location>
</feature>